<comment type="caution">
    <text evidence="2">The sequence shown here is derived from an EMBL/GenBank/DDBJ whole genome shotgun (WGS) entry which is preliminary data.</text>
</comment>
<dbReference type="Proteomes" id="UP000199541">
    <property type="component" value="Unassembled WGS sequence"/>
</dbReference>
<dbReference type="AlphaFoldDB" id="A0AAN4USX6"/>
<feature type="compositionally biased region" description="Basic and acidic residues" evidence="1">
    <location>
        <begin position="138"/>
        <end position="149"/>
    </location>
</feature>
<reference evidence="3 4" key="2">
    <citation type="submission" date="2016-10" db="EMBL/GenBank/DDBJ databases">
        <authorList>
            <person name="Varghese N."/>
            <person name="Submissions S."/>
        </authorList>
    </citation>
    <scope>NUCLEOTIDE SEQUENCE [LARGE SCALE GENOMIC DNA]</scope>
    <source>
        <strain evidence="3 4">DSM 24802</strain>
    </source>
</reference>
<dbReference type="Proteomes" id="UP000634647">
    <property type="component" value="Unassembled WGS sequence"/>
</dbReference>
<evidence type="ECO:0000313" key="2">
    <source>
        <dbReference type="EMBL" id="GHE03355.1"/>
    </source>
</evidence>
<accession>A0AAN4USX6</accession>
<name>A0AAN4USX6_9RHOB</name>
<proteinExistence type="predicted"/>
<dbReference type="EMBL" id="BNAB01000012">
    <property type="protein sequence ID" value="GHE03355.1"/>
    <property type="molecule type" value="Genomic_DNA"/>
</dbReference>
<keyword evidence="4" id="KW-1185">Reference proteome</keyword>
<dbReference type="InterPro" id="IPR036513">
    <property type="entry name" value="STAS_dom_sf"/>
</dbReference>
<dbReference type="InterPro" id="IPR038396">
    <property type="entry name" value="SpoIIAA-like_sf"/>
</dbReference>
<reference evidence="2" key="3">
    <citation type="submission" date="2023-06" db="EMBL/GenBank/DDBJ databases">
        <authorList>
            <person name="Sun Q."/>
            <person name="Zhou Y."/>
        </authorList>
    </citation>
    <scope>NUCLEOTIDE SEQUENCE</scope>
    <source>
        <strain evidence="2">CGMCC 1.10859</strain>
    </source>
</reference>
<dbReference type="RefSeq" id="WP_051646307.1">
    <property type="nucleotide sequence ID" value="NZ_BNAB01000012.1"/>
</dbReference>
<evidence type="ECO:0000256" key="1">
    <source>
        <dbReference type="SAM" id="MobiDB-lite"/>
    </source>
</evidence>
<dbReference type="EMBL" id="FNOB01000012">
    <property type="protein sequence ID" value="SDX23927.1"/>
    <property type="molecule type" value="Genomic_DNA"/>
</dbReference>
<gene>
    <name evidence="2" type="ORF">GCM10008024_26280</name>
    <name evidence="3" type="ORF">SAMN05444006_11267</name>
</gene>
<protein>
    <submittedName>
        <fullName evidence="2">STAS/SEC14 domain-containing protein</fullName>
    </submittedName>
    <submittedName>
        <fullName evidence="3">SpoIIAA-like</fullName>
    </submittedName>
</protein>
<sequence>MTKVGNFEVLGGMPEDVLAIEAKGKITRADYEDFLIPEVSRRIAKQGKVKLLYVLGDDFAGYTAGAAWDDAKLGLLHLGDFARVALVTDIEWIRMGVKMFAPMLRAPVHLYHLGALDEARAWITSDNDDPPHEPQVAADHKLPTLEDKM</sequence>
<dbReference type="Gene3D" id="3.40.50.10600">
    <property type="entry name" value="SpoIIaa-like domains"/>
    <property type="match status" value="1"/>
</dbReference>
<dbReference type="Pfam" id="PF11964">
    <property type="entry name" value="SpoIIAA-like"/>
    <property type="match status" value="1"/>
</dbReference>
<dbReference type="InterPro" id="IPR021866">
    <property type="entry name" value="SpoIIAA-like"/>
</dbReference>
<reference evidence="2" key="1">
    <citation type="journal article" date="2014" name="Int. J. Syst. Evol. Microbiol.">
        <title>Complete genome sequence of Corynebacterium casei LMG S-19264T (=DSM 44701T), isolated from a smear-ripened cheese.</title>
        <authorList>
            <consortium name="US DOE Joint Genome Institute (JGI-PGF)"/>
            <person name="Walter F."/>
            <person name="Albersmeier A."/>
            <person name="Kalinowski J."/>
            <person name="Ruckert C."/>
        </authorList>
    </citation>
    <scope>NUCLEOTIDE SEQUENCE</scope>
    <source>
        <strain evidence="2">CGMCC 1.10859</strain>
    </source>
</reference>
<dbReference type="SUPFAM" id="SSF52091">
    <property type="entry name" value="SpoIIaa-like"/>
    <property type="match status" value="1"/>
</dbReference>
<evidence type="ECO:0000313" key="4">
    <source>
        <dbReference type="Proteomes" id="UP000199541"/>
    </source>
</evidence>
<feature type="region of interest" description="Disordered" evidence="1">
    <location>
        <begin position="124"/>
        <end position="149"/>
    </location>
</feature>
<evidence type="ECO:0000313" key="5">
    <source>
        <dbReference type="Proteomes" id="UP000634647"/>
    </source>
</evidence>
<evidence type="ECO:0000313" key="3">
    <source>
        <dbReference type="EMBL" id="SDX23927.1"/>
    </source>
</evidence>
<organism evidence="2 5">
    <name type="scientific">Allgaiera indica</name>
    <dbReference type="NCBI Taxonomy" id="765699"/>
    <lineage>
        <taxon>Bacteria</taxon>
        <taxon>Pseudomonadati</taxon>
        <taxon>Pseudomonadota</taxon>
        <taxon>Alphaproteobacteria</taxon>
        <taxon>Rhodobacterales</taxon>
        <taxon>Paracoccaceae</taxon>
        <taxon>Allgaiera</taxon>
    </lineage>
</organism>